<gene>
    <name evidence="2" type="ORF">SAMN05444169_5121</name>
</gene>
<feature type="transmembrane region" description="Helical" evidence="1">
    <location>
        <begin position="403"/>
        <end position="424"/>
    </location>
</feature>
<evidence type="ECO:0008006" key="4">
    <source>
        <dbReference type="Google" id="ProtNLM"/>
    </source>
</evidence>
<reference evidence="2 3" key="1">
    <citation type="submission" date="2016-11" db="EMBL/GenBank/DDBJ databases">
        <authorList>
            <person name="Jaros S."/>
            <person name="Januszkiewicz K."/>
            <person name="Wedrychowicz H."/>
        </authorList>
    </citation>
    <scope>NUCLEOTIDE SEQUENCE [LARGE SCALE GENOMIC DNA]</scope>
    <source>
        <strain evidence="2 3">GAS242</strain>
    </source>
</reference>
<feature type="transmembrane region" description="Helical" evidence="1">
    <location>
        <begin position="326"/>
        <end position="343"/>
    </location>
</feature>
<feature type="transmembrane region" description="Helical" evidence="1">
    <location>
        <begin position="116"/>
        <end position="136"/>
    </location>
</feature>
<dbReference type="AlphaFoldDB" id="A0A1M5P9Y4"/>
<proteinExistence type="predicted"/>
<evidence type="ECO:0000313" key="3">
    <source>
        <dbReference type="Proteomes" id="UP000190675"/>
    </source>
</evidence>
<feature type="transmembrane region" description="Helical" evidence="1">
    <location>
        <begin position="355"/>
        <end position="372"/>
    </location>
</feature>
<feature type="transmembrane region" description="Helical" evidence="1">
    <location>
        <begin position="210"/>
        <end position="230"/>
    </location>
</feature>
<evidence type="ECO:0000313" key="2">
    <source>
        <dbReference type="EMBL" id="SHG98634.1"/>
    </source>
</evidence>
<feature type="transmembrane region" description="Helical" evidence="1">
    <location>
        <begin position="378"/>
        <end position="396"/>
    </location>
</feature>
<sequence>MAILLVLGFIDAWAGRRSYVAGDTVSYMDMASGIAGGDPSYAVNGHFSPLYPIILSVFIRPFQSDSFLEFSVVRAINYLIFVVAILLFQAFLSRFLDQYYRQFGSTPDSSPPMSRFQFTIVSYIIFGWSFFGLTMVSRVNPDMCVIGTTFAAAAILLSFKDGRVSRLQFILFGAVLGIGYLFKTIFFPLSFIFLIAAALEPRVWAVKGRLLLSVATFLLIASPLIAALSMKYDHLTYGESGKLSYWTEVLQENPGYVHWQGDPPKSGAPEHPTRKIFQDPDVYEFASPIVSTYPPWFGTTYWNAGAAVRFDLRKQAEAVARNLGKLAKLLWMVVPLVVLLFAYKGRVLGSTFRYFRSLWLVGIANVGIYLVVVIDGRYLAGCLPLLAILSLAAVRVRNSARNVGTALVAIFTVCVALQCGPRLARATAVLVRTHGDIRDERWLVAEEFQKLGVQAGTPVAAIDYQRGYQYWPPALISDWARLARVHVVSEVAQTSDERKQFWQSSPDRQALVLRALRGTGARIVVASGVPAGVSTTGWTQIQNSGYYYQILQ</sequence>
<dbReference type="RefSeq" id="WP_079568321.1">
    <property type="nucleotide sequence ID" value="NZ_LT670818.1"/>
</dbReference>
<accession>A0A1M5P9Y4</accession>
<feature type="transmembrane region" description="Helical" evidence="1">
    <location>
        <begin position="143"/>
        <end position="159"/>
    </location>
</feature>
<evidence type="ECO:0000256" key="1">
    <source>
        <dbReference type="SAM" id="Phobius"/>
    </source>
</evidence>
<organism evidence="2 3">
    <name type="scientific">Bradyrhizobium erythrophlei</name>
    <dbReference type="NCBI Taxonomy" id="1437360"/>
    <lineage>
        <taxon>Bacteria</taxon>
        <taxon>Pseudomonadati</taxon>
        <taxon>Pseudomonadota</taxon>
        <taxon>Alphaproteobacteria</taxon>
        <taxon>Hyphomicrobiales</taxon>
        <taxon>Nitrobacteraceae</taxon>
        <taxon>Bradyrhizobium</taxon>
    </lineage>
</organism>
<keyword evidence="1" id="KW-1133">Transmembrane helix</keyword>
<protein>
    <recommendedName>
        <fullName evidence="4">Dolichyl-phosphate-mannose-protein mannosyltransferase</fullName>
    </recommendedName>
</protein>
<dbReference type="EMBL" id="LT670818">
    <property type="protein sequence ID" value="SHG98634.1"/>
    <property type="molecule type" value="Genomic_DNA"/>
</dbReference>
<keyword evidence="1" id="KW-0812">Transmembrane</keyword>
<keyword evidence="1" id="KW-0472">Membrane</keyword>
<feature type="transmembrane region" description="Helical" evidence="1">
    <location>
        <begin position="171"/>
        <end position="198"/>
    </location>
</feature>
<name>A0A1M5P9Y4_9BRAD</name>
<feature type="transmembrane region" description="Helical" evidence="1">
    <location>
        <begin position="75"/>
        <end position="96"/>
    </location>
</feature>
<dbReference type="Proteomes" id="UP000190675">
    <property type="component" value="Chromosome I"/>
</dbReference>
<dbReference type="OrthoDB" id="101980at2"/>